<dbReference type="Gene3D" id="4.10.60.10">
    <property type="entry name" value="Zinc finger, CCHC-type"/>
    <property type="match status" value="1"/>
</dbReference>
<feature type="region of interest" description="Disordered" evidence="2">
    <location>
        <begin position="79"/>
        <end position="161"/>
    </location>
</feature>
<dbReference type="GO" id="GO:0003676">
    <property type="term" value="F:nucleic acid binding"/>
    <property type="evidence" value="ECO:0007669"/>
    <property type="project" value="InterPro"/>
</dbReference>
<dbReference type="EMBL" id="JAKCXM010000931">
    <property type="protein sequence ID" value="KAJ0391618.1"/>
    <property type="molecule type" value="Genomic_DNA"/>
</dbReference>
<protein>
    <recommendedName>
        <fullName evidence="3">CCHC-type domain-containing protein</fullName>
    </recommendedName>
</protein>
<accession>A0AAD5Q1G3</accession>
<keyword evidence="1" id="KW-0862">Zinc</keyword>
<evidence type="ECO:0000313" key="4">
    <source>
        <dbReference type="EMBL" id="KAJ0391618.1"/>
    </source>
</evidence>
<sequence length="211" mass="24263">MYYKLTQKSDELASNYLYRLNAAALRAGINFRDKYNPEYLDDHIQQFFDTLHDKALQAQFRFTVFDTIEELERKLSMYESTQGRPTRKTPAKKAVDDDVHPAVNKIDPNQRSYPDQRVPETRGEQSTSTPDVYQPARPSAEAQAAPSAPKQQQRPKCEHCGKPGHSQAKCWQLHDCEFCGARGHPIKMCRDFIEQMTALHLEEKNESASNE</sequence>
<dbReference type="SUPFAM" id="SSF57756">
    <property type="entry name" value="Retrovirus zinc finger-like domains"/>
    <property type="match status" value="1"/>
</dbReference>
<dbReference type="GO" id="GO:0008270">
    <property type="term" value="F:zinc ion binding"/>
    <property type="evidence" value="ECO:0007669"/>
    <property type="project" value="UniProtKB-KW"/>
</dbReference>
<gene>
    <name evidence="4" type="ORF">P43SY_011558</name>
</gene>
<feature type="compositionally biased region" description="Low complexity" evidence="2">
    <location>
        <begin position="134"/>
        <end position="154"/>
    </location>
</feature>
<keyword evidence="5" id="KW-1185">Reference proteome</keyword>
<feature type="domain" description="CCHC-type" evidence="3">
    <location>
        <begin position="156"/>
        <end position="170"/>
    </location>
</feature>
<evidence type="ECO:0000259" key="3">
    <source>
        <dbReference type="PROSITE" id="PS50158"/>
    </source>
</evidence>
<dbReference type="InterPro" id="IPR036875">
    <property type="entry name" value="Znf_CCHC_sf"/>
</dbReference>
<keyword evidence="1" id="KW-0479">Metal-binding</keyword>
<dbReference type="AlphaFoldDB" id="A0AAD5Q1G3"/>
<organism evidence="4 5">
    <name type="scientific">Pythium insidiosum</name>
    <name type="common">Pythiosis disease agent</name>
    <dbReference type="NCBI Taxonomy" id="114742"/>
    <lineage>
        <taxon>Eukaryota</taxon>
        <taxon>Sar</taxon>
        <taxon>Stramenopiles</taxon>
        <taxon>Oomycota</taxon>
        <taxon>Peronosporomycetes</taxon>
        <taxon>Pythiales</taxon>
        <taxon>Pythiaceae</taxon>
        <taxon>Pythium</taxon>
    </lineage>
</organism>
<dbReference type="InterPro" id="IPR001878">
    <property type="entry name" value="Znf_CCHC"/>
</dbReference>
<keyword evidence="1" id="KW-0863">Zinc-finger</keyword>
<dbReference type="SMART" id="SM00343">
    <property type="entry name" value="ZnF_C2HC"/>
    <property type="match status" value="2"/>
</dbReference>
<evidence type="ECO:0000256" key="2">
    <source>
        <dbReference type="SAM" id="MobiDB-lite"/>
    </source>
</evidence>
<evidence type="ECO:0000313" key="5">
    <source>
        <dbReference type="Proteomes" id="UP001209570"/>
    </source>
</evidence>
<evidence type="ECO:0000256" key="1">
    <source>
        <dbReference type="PROSITE-ProRule" id="PRU00047"/>
    </source>
</evidence>
<dbReference type="Proteomes" id="UP001209570">
    <property type="component" value="Unassembled WGS sequence"/>
</dbReference>
<comment type="caution">
    <text evidence="4">The sequence shown here is derived from an EMBL/GenBank/DDBJ whole genome shotgun (WGS) entry which is preliminary data.</text>
</comment>
<reference evidence="4" key="1">
    <citation type="submission" date="2021-12" db="EMBL/GenBank/DDBJ databases">
        <title>Prjna785345.</title>
        <authorList>
            <person name="Rujirawat T."/>
            <person name="Krajaejun T."/>
        </authorList>
    </citation>
    <scope>NUCLEOTIDE SEQUENCE</scope>
    <source>
        <strain evidence="4">Pi057C3</strain>
    </source>
</reference>
<name>A0AAD5Q1G3_PYTIN</name>
<proteinExistence type="predicted"/>
<dbReference type="PROSITE" id="PS50158">
    <property type="entry name" value="ZF_CCHC"/>
    <property type="match status" value="1"/>
</dbReference>